<comment type="caution">
    <text evidence="11">The sequence shown here is derived from an EMBL/GenBank/DDBJ whole genome shotgun (WGS) entry which is preliminary data.</text>
</comment>
<evidence type="ECO:0000259" key="8">
    <source>
        <dbReference type="PROSITE" id="PS50178"/>
    </source>
</evidence>
<dbReference type="GO" id="GO:0016303">
    <property type="term" value="F:1-phosphatidylinositol-3-kinase activity"/>
    <property type="evidence" value="ECO:0007669"/>
    <property type="project" value="TreeGrafter"/>
</dbReference>
<dbReference type="InterPro" id="IPR015433">
    <property type="entry name" value="PI3/4_kinase"/>
</dbReference>
<dbReference type="GO" id="GO:0000407">
    <property type="term" value="C:phagophore assembly site"/>
    <property type="evidence" value="ECO:0007669"/>
    <property type="project" value="TreeGrafter"/>
</dbReference>
<evidence type="ECO:0000313" key="12">
    <source>
        <dbReference type="Proteomes" id="UP000001396"/>
    </source>
</evidence>
<feature type="compositionally biased region" description="Low complexity" evidence="7">
    <location>
        <begin position="154"/>
        <end position="174"/>
    </location>
</feature>
<dbReference type="InterPro" id="IPR000403">
    <property type="entry name" value="PI3/4_kinase_cat_dom"/>
</dbReference>
<dbReference type="RefSeq" id="XP_020428705.1">
    <property type="nucleotide sequence ID" value="XM_020581120.1"/>
</dbReference>
<evidence type="ECO:0000256" key="4">
    <source>
        <dbReference type="ARBA" id="ARBA00022777"/>
    </source>
</evidence>
<dbReference type="InParanoid" id="D3BQ22"/>
<evidence type="ECO:0000256" key="5">
    <source>
        <dbReference type="ARBA" id="ARBA00022833"/>
    </source>
</evidence>
<evidence type="ECO:0000259" key="9">
    <source>
        <dbReference type="PROSITE" id="PS50290"/>
    </source>
</evidence>
<dbReference type="SMART" id="SM00064">
    <property type="entry name" value="FYVE"/>
    <property type="match status" value="1"/>
</dbReference>
<keyword evidence="3 6" id="KW-0863">Zinc-finger</keyword>
<dbReference type="PANTHER" id="PTHR10048">
    <property type="entry name" value="PHOSPHATIDYLINOSITOL KINASE"/>
    <property type="match status" value="1"/>
</dbReference>
<keyword evidence="12" id="KW-1185">Reference proteome</keyword>
<dbReference type="GeneID" id="31365813"/>
<evidence type="ECO:0000313" key="11">
    <source>
        <dbReference type="EMBL" id="EFA76573.1"/>
    </source>
</evidence>
<dbReference type="InterPro" id="IPR036940">
    <property type="entry name" value="PI3/4_kinase_cat_sf"/>
</dbReference>
<dbReference type="InterPro" id="IPR016024">
    <property type="entry name" value="ARM-type_fold"/>
</dbReference>
<dbReference type="InterPro" id="IPR042236">
    <property type="entry name" value="PI3K_accessory_sf"/>
</dbReference>
<name>D3BQ22_HETP5</name>
<feature type="region of interest" description="Disordered" evidence="7">
    <location>
        <begin position="229"/>
        <end position="309"/>
    </location>
</feature>
<dbReference type="PROSITE" id="PS50290">
    <property type="entry name" value="PI3_4_KINASE_3"/>
    <property type="match status" value="1"/>
</dbReference>
<dbReference type="FunCoup" id="D3BQ22">
    <property type="interactions" value="1"/>
</dbReference>
<dbReference type="GO" id="GO:0005768">
    <property type="term" value="C:endosome"/>
    <property type="evidence" value="ECO:0007669"/>
    <property type="project" value="TreeGrafter"/>
</dbReference>
<dbReference type="AlphaFoldDB" id="D3BQ22"/>
<dbReference type="GO" id="GO:0034271">
    <property type="term" value="C:phosphatidylinositol 3-kinase complex, class III, type I"/>
    <property type="evidence" value="ECO:0007669"/>
    <property type="project" value="TreeGrafter"/>
</dbReference>
<dbReference type="STRING" id="670386.D3BQ22"/>
<dbReference type="GO" id="GO:0008270">
    <property type="term" value="F:zinc ion binding"/>
    <property type="evidence" value="ECO:0007669"/>
    <property type="project" value="UniProtKB-KW"/>
</dbReference>
<dbReference type="SMART" id="SM00146">
    <property type="entry name" value="PI3Kc"/>
    <property type="match status" value="1"/>
</dbReference>
<dbReference type="SMART" id="SM00145">
    <property type="entry name" value="PI3Ka"/>
    <property type="match status" value="1"/>
</dbReference>
<dbReference type="InterPro" id="IPR001263">
    <property type="entry name" value="PI3K_accessory_dom"/>
</dbReference>
<evidence type="ECO:0000256" key="3">
    <source>
        <dbReference type="ARBA" id="ARBA00022771"/>
    </source>
</evidence>
<dbReference type="Gene3D" id="1.25.40.70">
    <property type="entry name" value="Phosphatidylinositol 3-kinase, accessory domain (PIK)"/>
    <property type="match status" value="1"/>
</dbReference>
<dbReference type="GO" id="GO:0034272">
    <property type="term" value="C:phosphatidylinositol 3-kinase complex, class III, type II"/>
    <property type="evidence" value="ECO:0007669"/>
    <property type="project" value="TreeGrafter"/>
</dbReference>
<evidence type="ECO:0000256" key="2">
    <source>
        <dbReference type="ARBA" id="ARBA00022723"/>
    </source>
</evidence>
<dbReference type="SUPFAM" id="SSF48371">
    <property type="entry name" value="ARM repeat"/>
    <property type="match status" value="1"/>
</dbReference>
<feature type="compositionally biased region" description="Low complexity" evidence="7">
    <location>
        <begin position="270"/>
        <end position="306"/>
    </location>
</feature>
<evidence type="ECO:0000256" key="6">
    <source>
        <dbReference type="PROSITE-ProRule" id="PRU00091"/>
    </source>
</evidence>
<feature type="compositionally biased region" description="Low complexity" evidence="7">
    <location>
        <begin position="245"/>
        <end position="257"/>
    </location>
</feature>
<dbReference type="EMBL" id="ADBJ01000047">
    <property type="protein sequence ID" value="EFA76573.1"/>
    <property type="molecule type" value="Genomic_DNA"/>
</dbReference>
<dbReference type="InterPro" id="IPR013083">
    <property type="entry name" value="Znf_RING/FYVE/PHD"/>
</dbReference>
<dbReference type="InterPro" id="IPR011009">
    <property type="entry name" value="Kinase-like_dom_sf"/>
</dbReference>
<keyword evidence="4 11" id="KW-0418">Kinase</keyword>
<feature type="compositionally biased region" description="Low complexity" evidence="7">
    <location>
        <begin position="99"/>
        <end position="110"/>
    </location>
</feature>
<feature type="compositionally biased region" description="Low complexity" evidence="7">
    <location>
        <begin position="132"/>
        <end position="141"/>
    </location>
</feature>
<dbReference type="Pfam" id="PF01363">
    <property type="entry name" value="FYVE"/>
    <property type="match status" value="1"/>
</dbReference>
<protein>
    <submittedName>
        <fullName evidence="11">Phosphatidylinositol 3-kinase</fullName>
    </submittedName>
</protein>
<keyword evidence="2" id="KW-0479">Metal-binding</keyword>
<dbReference type="OMA" id="IFHIDYG"/>
<organism evidence="11 12">
    <name type="scientific">Heterostelium pallidum (strain ATCC 26659 / Pp 5 / PN500)</name>
    <name type="common">Cellular slime mold</name>
    <name type="synonym">Polysphondylium pallidum</name>
    <dbReference type="NCBI Taxonomy" id="670386"/>
    <lineage>
        <taxon>Eukaryota</taxon>
        <taxon>Amoebozoa</taxon>
        <taxon>Evosea</taxon>
        <taxon>Eumycetozoa</taxon>
        <taxon>Dictyostelia</taxon>
        <taxon>Acytosteliales</taxon>
        <taxon>Acytosteliaceae</taxon>
        <taxon>Heterostelium</taxon>
    </lineage>
</organism>
<dbReference type="PROSITE" id="PS50178">
    <property type="entry name" value="ZF_FYVE"/>
    <property type="match status" value="1"/>
</dbReference>
<reference evidence="11 12" key="1">
    <citation type="journal article" date="2011" name="Genome Res.">
        <title>Phylogeny-wide analysis of social amoeba genomes highlights ancient origins for complex intercellular communication.</title>
        <authorList>
            <person name="Heidel A.J."/>
            <person name="Lawal H.M."/>
            <person name="Felder M."/>
            <person name="Schilde C."/>
            <person name="Helps N.R."/>
            <person name="Tunggal B."/>
            <person name="Rivero F."/>
            <person name="John U."/>
            <person name="Schleicher M."/>
            <person name="Eichinger L."/>
            <person name="Platzer M."/>
            <person name="Noegel A.A."/>
            <person name="Schaap P."/>
            <person name="Gloeckner G."/>
        </authorList>
    </citation>
    <scope>NUCLEOTIDE SEQUENCE [LARGE SCALE GENOMIC DNA]</scope>
    <source>
        <strain evidence="12">ATCC 26659 / Pp 5 / PN500</strain>
    </source>
</reference>
<dbReference type="InterPro" id="IPR011011">
    <property type="entry name" value="Znf_FYVE_PHD"/>
</dbReference>
<dbReference type="InterPro" id="IPR017455">
    <property type="entry name" value="Znf_FYVE-rel"/>
</dbReference>
<feature type="region of interest" description="Disordered" evidence="7">
    <location>
        <begin position="147"/>
        <end position="174"/>
    </location>
</feature>
<dbReference type="GO" id="GO:0005777">
    <property type="term" value="C:peroxisome"/>
    <property type="evidence" value="ECO:0007669"/>
    <property type="project" value="TreeGrafter"/>
</dbReference>
<dbReference type="PANTHER" id="PTHR10048:SF66">
    <property type="entry name" value="PHOSPHATIDYLINOSITOL 3-KINASE"/>
    <property type="match status" value="1"/>
</dbReference>
<dbReference type="Pfam" id="PF00454">
    <property type="entry name" value="PI3_PI4_kinase"/>
    <property type="match status" value="1"/>
</dbReference>
<dbReference type="Gene3D" id="1.10.1070.11">
    <property type="entry name" value="Phosphatidylinositol 3-/4-kinase, catalytic domain"/>
    <property type="match status" value="1"/>
</dbReference>
<keyword evidence="1" id="KW-0808">Transferase</keyword>
<gene>
    <name evidence="11" type="ORF">PPL_10342</name>
</gene>
<feature type="domain" description="PIK helical" evidence="10">
    <location>
        <begin position="550"/>
        <end position="745"/>
    </location>
</feature>
<dbReference type="Proteomes" id="UP000001396">
    <property type="component" value="Unassembled WGS sequence"/>
</dbReference>
<dbReference type="InterPro" id="IPR000306">
    <property type="entry name" value="Znf_FYVE"/>
</dbReference>
<dbReference type="GO" id="GO:0006897">
    <property type="term" value="P:endocytosis"/>
    <property type="evidence" value="ECO:0007669"/>
    <property type="project" value="TreeGrafter"/>
</dbReference>
<dbReference type="Pfam" id="PF00613">
    <property type="entry name" value="PI3Ka"/>
    <property type="match status" value="1"/>
</dbReference>
<feature type="compositionally biased region" description="Basic and acidic residues" evidence="7">
    <location>
        <begin position="86"/>
        <end position="95"/>
    </location>
</feature>
<feature type="region of interest" description="Disordered" evidence="7">
    <location>
        <begin position="122"/>
        <end position="141"/>
    </location>
</feature>
<evidence type="ECO:0000259" key="10">
    <source>
        <dbReference type="PROSITE" id="PS51545"/>
    </source>
</evidence>
<feature type="region of interest" description="Disordered" evidence="7">
    <location>
        <begin position="86"/>
        <end position="110"/>
    </location>
</feature>
<feature type="domain" description="PI3K/PI4K catalytic" evidence="9">
    <location>
        <begin position="861"/>
        <end position="1143"/>
    </location>
</feature>
<dbReference type="PROSITE" id="PS51545">
    <property type="entry name" value="PIK_HELICAL"/>
    <property type="match status" value="1"/>
</dbReference>
<dbReference type="Gene3D" id="3.30.40.10">
    <property type="entry name" value="Zinc/RING finger domain, C3HC4 (zinc finger)"/>
    <property type="match status" value="1"/>
</dbReference>
<feature type="domain" description="FYVE-type" evidence="8">
    <location>
        <begin position="450"/>
        <end position="521"/>
    </location>
</feature>
<evidence type="ECO:0000256" key="7">
    <source>
        <dbReference type="SAM" id="MobiDB-lite"/>
    </source>
</evidence>
<keyword evidence="5" id="KW-0862">Zinc</keyword>
<dbReference type="SUPFAM" id="SSF56112">
    <property type="entry name" value="Protein kinase-like (PK-like)"/>
    <property type="match status" value="1"/>
</dbReference>
<dbReference type="GO" id="GO:0048015">
    <property type="term" value="P:phosphatidylinositol-mediated signaling"/>
    <property type="evidence" value="ECO:0007669"/>
    <property type="project" value="TreeGrafter"/>
</dbReference>
<dbReference type="GO" id="GO:0000045">
    <property type="term" value="P:autophagosome assembly"/>
    <property type="evidence" value="ECO:0007669"/>
    <property type="project" value="TreeGrafter"/>
</dbReference>
<evidence type="ECO:0000256" key="1">
    <source>
        <dbReference type="ARBA" id="ARBA00022679"/>
    </source>
</evidence>
<feature type="compositionally biased region" description="Polar residues" evidence="7">
    <location>
        <begin position="122"/>
        <end position="131"/>
    </location>
</feature>
<sequence length="1196" mass="138004">MKAILQDKSEITFLANIIKYSDTLGREQHKSNTDAKHVLIIPENILLTKKVAEIIQSFLERLDIIVSKYHPRDLREILTLKDTYVSHRESDRRETPTFNNNNFNSLTNNNVNQRVVHTSKYTPNQQHLSPYSHSSTSVNKNSKNVQLNNSYFTNSPSSHNSSSSSISNGSNSNSNSVIIDDTEFHAMPDNFGGFIDSTTPPTYNNNGFLTTSSNSDMLQSVSLDDNDIHYPDIELSDPENFVPTNKNNNNNNNNSNNFSGDNEMSDQEDSNSVVYNNNNNNNVQYQQPKSYNNNNIKYKNNNNNNNNDKKSSVLYSIYDLIEIKHMGSRQEKDNYSLLEALVISAHYLEIKENLLVRAIRYQLESALKLNPNADDVRRFLTITKDFDAETAEKLQLENNFGEVQKFHSNQHLDLFESMVDGPRIESFNIKSGQDIVQDVKKRRLMIAVKDASVNLCHGCNSAFGLRTRRHHCRECGYIFCDNCTANRIDSSSIQAPKYLDSLDYYSGRQLRVCNDCHTSLIQKKEFGYVEQMLRILALKMPMLRRFSSICMAWRKAAVCYLSDIREVQYLFPTHKFQDFETNALWRNKEYFRGHSKWVLKLLESINWRNISDLKVQKILSIINDQTKKEMSCYHMMCSSSCQTRIPLKDVFPLLDKDITNQHIRNYAVDIISDISDHQLVYFIPQLVFYLRFDPTEGSKLQEFIFKRALSSSTIAHFVMLEFKNCQTSSEYDSKYEILKSKLLVQLGPEVALTYINSFEFLDHLQKIPRQEDDPEFQPRREAINELLKKQKILYPTDPRLVIKHIKKSAKDDIRKDRIVLNIISMMTYILMENMPIINDRSSSHSQEAFNQFLGLVGREKYNEAYEILKNNQDVRLMIAITKPEAYKSIIDTFELKINNHNRENPFKDLYGGAETKQNLLDTLKSEIQSILESIVTYSVLPSGSEHGFIDAVADSTTLAAINKEYSGNNTNNFLHLPIHNYLKNQKDCKITEAHKNFTYSLCFWLVLTHLIGVGDRHLDNIMITKDGKFFHIDYGFILGKEPKPIANYLRYSQEYLSTSNLTNNINFNAVCSLIFGILRREAPFFLYHLMFLTRMDSIHDNSSRFTVEYIQNEVANRFFPGLPSHDAIQYFENLLDSHKDSMSQKITDVTRELTKMTPVITQSMAEIASSSISSFGSIIKKSLPSWGDWSVGQKIK</sequence>
<proteinExistence type="predicted"/>
<dbReference type="SUPFAM" id="SSF57903">
    <property type="entry name" value="FYVE/PHD zinc finger"/>
    <property type="match status" value="1"/>
</dbReference>
<accession>D3BQ22</accession>